<reference evidence="6" key="1">
    <citation type="submission" date="2025-08" db="UniProtKB">
        <authorList>
            <consortium name="RefSeq"/>
        </authorList>
    </citation>
    <scope>IDENTIFICATION</scope>
    <source>
        <tissue evidence="6">Leaves</tissue>
    </source>
</reference>
<dbReference type="Proteomes" id="UP000235220">
    <property type="component" value="Chromosome 16"/>
</dbReference>
<accession>A0A6P9ECY5</accession>
<dbReference type="InterPro" id="IPR047947">
    <property type="entry name" value="OTU4_OTU"/>
</dbReference>
<dbReference type="PROSITE" id="PS50802">
    <property type="entry name" value="OTU"/>
    <property type="match status" value="1"/>
</dbReference>
<dbReference type="GO" id="GO:0004843">
    <property type="term" value="F:cysteine-type deubiquitinase activity"/>
    <property type="evidence" value="ECO:0000318"/>
    <property type="project" value="GO_Central"/>
</dbReference>
<keyword evidence="5" id="KW-1185">Reference proteome</keyword>
<evidence type="ECO:0000313" key="5">
    <source>
        <dbReference type="Proteomes" id="UP000235220"/>
    </source>
</evidence>
<evidence type="ECO:0000313" key="6">
    <source>
        <dbReference type="RefSeq" id="XP_035542208.1"/>
    </source>
</evidence>
<comment type="subcellular location">
    <subcellularLocation>
        <location evidence="3">Cytoplasm</location>
    </subcellularLocation>
</comment>
<dbReference type="RefSeq" id="XP_035542208.1">
    <property type="nucleotide sequence ID" value="XM_035686315.1"/>
</dbReference>
<dbReference type="OrthoDB" id="409956at2759"/>
<dbReference type="InterPro" id="IPR038765">
    <property type="entry name" value="Papain-like_cys_pep_sf"/>
</dbReference>
<protein>
    <recommendedName>
        <fullName evidence="3">Ubiquitin thioesterase OTU</fullName>
        <ecNumber evidence="3">3.4.19.12</ecNumber>
    </recommendedName>
</protein>
<dbReference type="PANTHER" id="PTHR13312:SF6">
    <property type="entry name" value="UBIQUITIN THIOESTERASE OTU"/>
    <property type="match status" value="1"/>
</dbReference>
<organism evidence="5 6">
    <name type="scientific">Juglans regia</name>
    <name type="common">English walnut</name>
    <dbReference type="NCBI Taxonomy" id="51240"/>
    <lineage>
        <taxon>Eukaryota</taxon>
        <taxon>Viridiplantae</taxon>
        <taxon>Streptophyta</taxon>
        <taxon>Embryophyta</taxon>
        <taxon>Tracheophyta</taxon>
        <taxon>Spermatophyta</taxon>
        <taxon>Magnoliopsida</taxon>
        <taxon>eudicotyledons</taxon>
        <taxon>Gunneridae</taxon>
        <taxon>Pentapetalae</taxon>
        <taxon>rosids</taxon>
        <taxon>fabids</taxon>
        <taxon>Fagales</taxon>
        <taxon>Juglandaceae</taxon>
        <taxon>Juglans</taxon>
    </lineage>
</organism>
<name>A0A6P9ECY5_JUGRE</name>
<dbReference type="FunFam" id="3.90.70.80:FF:000007">
    <property type="entry name" value="OTU domain-containing protein"/>
    <property type="match status" value="1"/>
</dbReference>
<comment type="function">
    <text evidence="3">Hydrolase that can remove conjugated ubiquitin from proteins and may therefore play an important regulatory role at the level of protein turnover by preventing degradation.</text>
</comment>
<dbReference type="EC" id="3.4.19.12" evidence="3"/>
<dbReference type="SUPFAM" id="SSF54001">
    <property type="entry name" value="Cysteine proteinases"/>
    <property type="match status" value="1"/>
</dbReference>
<dbReference type="GeneID" id="109003141"/>
<evidence type="ECO:0000256" key="2">
    <source>
        <dbReference type="ARBA" id="ARBA00022801"/>
    </source>
</evidence>
<keyword evidence="3" id="KW-0788">Thiol protease</keyword>
<evidence type="ECO:0000256" key="1">
    <source>
        <dbReference type="ARBA" id="ARBA00000707"/>
    </source>
</evidence>
<proteinExistence type="predicted"/>
<evidence type="ECO:0000256" key="3">
    <source>
        <dbReference type="RuleBase" id="RU367104"/>
    </source>
</evidence>
<dbReference type="AlphaFoldDB" id="A0A6P9ECY5"/>
<keyword evidence="2 3" id="KW-0378">Hydrolase</keyword>
<dbReference type="InParanoid" id="A0A6P9ECY5"/>
<comment type="catalytic activity">
    <reaction evidence="1 3">
        <text>Thiol-dependent hydrolysis of ester, thioester, amide, peptide and isopeptide bonds formed by the C-terminal Gly of ubiquitin (a 76-residue protein attached to proteins as an intracellular targeting signal).</text>
        <dbReference type="EC" id="3.4.19.12"/>
    </reaction>
</comment>
<evidence type="ECO:0000259" key="4">
    <source>
        <dbReference type="PROSITE" id="PS50802"/>
    </source>
</evidence>
<dbReference type="GO" id="GO:0036503">
    <property type="term" value="P:ERAD pathway"/>
    <property type="evidence" value="ECO:0000318"/>
    <property type="project" value="GO_Central"/>
</dbReference>
<dbReference type="GO" id="GO:0030968">
    <property type="term" value="P:endoplasmic reticulum unfolded protein response"/>
    <property type="evidence" value="ECO:0000318"/>
    <property type="project" value="GO_Central"/>
</dbReference>
<keyword evidence="3" id="KW-0833">Ubl conjugation pathway</keyword>
<sequence>MEFDSRMVAFGPQLRKVWTSSATSGMIKVSLLHETSLGNDPAQFRKICIPGDGRCLFRSVVHGACLRSGKPSPSESHQKELADELRAKVADEFVKRRTDTEWYLEGDFDKYVVHMRQHHIWGGEPELLMASHVLQMPITVYMKGKNCGSLKIIAEYGQEYGKDSPIRVLYHGYGHYDALRNPIGGAESNL</sequence>
<feature type="domain" description="OTU" evidence="4">
    <location>
        <begin position="44"/>
        <end position="182"/>
    </location>
</feature>
<dbReference type="Pfam" id="PF02338">
    <property type="entry name" value="OTU"/>
    <property type="match status" value="1"/>
</dbReference>
<dbReference type="Gene3D" id="3.90.70.80">
    <property type="match status" value="1"/>
</dbReference>
<dbReference type="InterPro" id="IPR003323">
    <property type="entry name" value="OTU_dom"/>
</dbReference>
<keyword evidence="3" id="KW-0963">Cytoplasm</keyword>
<dbReference type="GO" id="GO:0005737">
    <property type="term" value="C:cytoplasm"/>
    <property type="evidence" value="ECO:0007669"/>
    <property type="project" value="UniProtKB-SubCell"/>
</dbReference>
<keyword evidence="3" id="KW-0645">Protease</keyword>
<dbReference type="PANTHER" id="PTHR13312">
    <property type="entry name" value="HIV-INDUCED PROTEIN-7-LIKE PROTEASE"/>
    <property type="match status" value="1"/>
</dbReference>
<dbReference type="CDD" id="cd22760">
    <property type="entry name" value="OTU_plant_OTU4-like"/>
    <property type="match status" value="1"/>
</dbReference>
<gene>
    <name evidence="6" type="primary">LOC109003141</name>
</gene>